<keyword evidence="1" id="KW-0479">Metal-binding</keyword>
<evidence type="ECO:0000313" key="8">
    <source>
        <dbReference type="Proteomes" id="UP000016936"/>
    </source>
</evidence>
<reference evidence="7 8" key="1">
    <citation type="journal article" date="2012" name="PLoS Pathog.">
        <title>Diverse lifestyles and strategies of plant pathogenesis encoded in the genomes of eighteen Dothideomycetes fungi.</title>
        <authorList>
            <person name="Ohm R.A."/>
            <person name="Feau N."/>
            <person name="Henrissat B."/>
            <person name="Schoch C.L."/>
            <person name="Horwitz B.A."/>
            <person name="Barry K.W."/>
            <person name="Condon B.J."/>
            <person name="Copeland A.C."/>
            <person name="Dhillon B."/>
            <person name="Glaser F."/>
            <person name="Hesse C.N."/>
            <person name="Kosti I."/>
            <person name="LaButti K."/>
            <person name="Lindquist E.A."/>
            <person name="Lucas S."/>
            <person name="Salamov A.A."/>
            <person name="Bradshaw R.E."/>
            <person name="Ciuffetti L."/>
            <person name="Hamelin R.C."/>
            <person name="Kema G.H.J."/>
            <person name="Lawrence C."/>
            <person name="Scott J.A."/>
            <person name="Spatafora J.W."/>
            <person name="Turgeon B.G."/>
            <person name="de Wit P.J.G.M."/>
            <person name="Zhong S."/>
            <person name="Goodwin S.B."/>
            <person name="Grigoriev I.V."/>
        </authorList>
    </citation>
    <scope>NUCLEOTIDE SEQUENCE [LARGE SCALE GENOMIC DNA]</scope>
    <source>
        <strain evidence="8">C5 / ATCC 48332 / race O</strain>
    </source>
</reference>
<dbReference type="AlphaFoldDB" id="M2TEP3"/>
<feature type="domain" description="Xylanolytic transcriptional activator regulatory" evidence="6">
    <location>
        <begin position="223"/>
        <end position="427"/>
    </location>
</feature>
<protein>
    <recommendedName>
        <fullName evidence="6">Xylanolytic transcriptional activator regulatory domain-containing protein</fullName>
    </recommendedName>
</protein>
<proteinExistence type="predicted"/>
<evidence type="ECO:0000256" key="5">
    <source>
        <dbReference type="ARBA" id="ARBA00023242"/>
    </source>
</evidence>
<name>M2TEP3_COCH5</name>
<dbReference type="GO" id="GO:0008270">
    <property type="term" value="F:zinc ion binding"/>
    <property type="evidence" value="ECO:0007669"/>
    <property type="project" value="InterPro"/>
</dbReference>
<gene>
    <name evidence="7" type="ORF">COCHEDRAFT_1189000</name>
</gene>
<dbReference type="eggNOG" id="ENOG502SJTD">
    <property type="taxonomic scope" value="Eukaryota"/>
</dbReference>
<keyword evidence="8" id="KW-1185">Reference proteome</keyword>
<dbReference type="InterPro" id="IPR007219">
    <property type="entry name" value="XnlR_reg_dom"/>
</dbReference>
<accession>M2TEP3</accession>
<evidence type="ECO:0000313" key="7">
    <source>
        <dbReference type="EMBL" id="EMD84989.1"/>
    </source>
</evidence>
<evidence type="ECO:0000259" key="6">
    <source>
        <dbReference type="Pfam" id="PF04082"/>
    </source>
</evidence>
<reference evidence="8" key="2">
    <citation type="journal article" date="2013" name="PLoS Genet.">
        <title>Comparative genome structure, secondary metabolite, and effector coding capacity across Cochliobolus pathogens.</title>
        <authorList>
            <person name="Condon B.J."/>
            <person name="Leng Y."/>
            <person name="Wu D."/>
            <person name="Bushley K.E."/>
            <person name="Ohm R.A."/>
            <person name="Otillar R."/>
            <person name="Martin J."/>
            <person name="Schackwitz W."/>
            <person name="Grimwood J."/>
            <person name="MohdZainudin N."/>
            <person name="Xue C."/>
            <person name="Wang R."/>
            <person name="Manning V.A."/>
            <person name="Dhillon B."/>
            <person name="Tu Z.J."/>
            <person name="Steffenson B.J."/>
            <person name="Salamov A."/>
            <person name="Sun H."/>
            <person name="Lowry S."/>
            <person name="LaButti K."/>
            <person name="Han J."/>
            <person name="Copeland A."/>
            <person name="Lindquist E."/>
            <person name="Barry K."/>
            <person name="Schmutz J."/>
            <person name="Baker S.E."/>
            <person name="Ciuffetti L.M."/>
            <person name="Grigoriev I.V."/>
            <person name="Zhong S."/>
            <person name="Turgeon B.G."/>
        </authorList>
    </citation>
    <scope>NUCLEOTIDE SEQUENCE [LARGE SCALE GENOMIC DNA]</scope>
    <source>
        <strain evidence="8">C5 / ATCC 48332 / race O</strain>
    </source>
</reference>
<keyword evidence="4" id="KW-0804">Transcription</keyword>
<dbReference type="HOGENOM" id="CLU_003487_2_1_1"/>
<dbReference type="PANTHER" id="PTHR47660:SF8">
    <property type="entry name" value="TRANSCRIPTION FACTOR WITH C2H2 AND ZN(2)-CYS(6) DNA BINDING DOMAIN (EUROFUNG)"/>
    <property type="match status" value="1"/>
</dbReference>
<keyword evidence="3" id="KW-0805">Transcription regulation</keyword>
<dbReference type="OrthoDB" id="40579at2759"/>
<dbReference type="Pfam" id="PF04082">
    <property type="entry name" value="Fungal_trans"/>
    <property type="match status" value="1"/>
</dbReference>
<organism evidence="7 8">
    <name type="scientific">Cochliobolus heterostrophus (strain C5 / ATCC 48332 / race O)</name>
    <name type="common">Southern corn leaf blight fungus</name>
    <name type="synonym">Bipolaris maydis</name>
    <dbReference type="NCBI Taxonomy" id="701091"/>
    <lineage>
        <taxon>Eukaryota</taxon>
        <taxon>Fungi</taxon>
        <taxon>Dikarya</taxon>
        <taxon>Ascomycota</taxon>
        <taxon>Pezizomycotina</taxon>
        <taxon>Dothideomycetes</taxon>
        <taxon>Pleosporomycetidae</taxon>
        <taxon>Pleosporales</taxon>
        <taxon>Pleosporineae</taxon>
        <taxon>Pleosporaceae</taxon>
        <taxon>Bipolaris</taxon>
    </lineage>
</organism>
<dbReference type="GO" id="GO:0006351">
    <property type="term" value="P:DNA-templated transcription"/>
    <property type="evidence" value="ECO:0007669"/>
    <property type="project" value="InterPro"/>
</dbReference>
<dbReference type="OMA" id="SMLWLDI"/>
<dbReference type="STRING" id="701091.M2TEP3"/>
<evidence type="ECO:0000256" key="3">
    <source>
        <dbReference type="ARBA" id="ARBA00023015"/>
    </source>
</evidence>
<dbReference type="EMBL" id="KB445596">
    <property type="protein sequence ID" value="EMD84989.1"/>
    <property type="molecule type" value="Genomic_DNA"/>
</dbReference>
<evidence type="ECO:0000256" key="2">
    <source>
        <dbReference type="ARBA" id="ARBA00022833"/>
    </source>
</evidence>
<keyword evidence="2" id="KW-0862">Zinc</keyword>
<sequence>MYPVDVFIEAATVNRGISEIYHEAANPPQPLSNFFEQIMVTQSDFLANEYLHPSAGLTAWLPETDWLGEVDLFGADFMPAIDDTFNSPSLNTGRVGTTTTPGGTVVHDARATNSGDAVRRRHAVFKQSPWFWIPERNQNAFSEQEGITLDERQVDLALSPHQPHASNVVIPGRLSQQSRDQILQLVLKTAPSQVTISSFPSAECLDKLIKVGIAKRTEGDAWIHPYTFNPDTARPEFLTALVVAGCICFGIPSVNKTGLVLQEIVRVSLRELTERDNGVMRELQYLQACMLWLDIGAFCGFRRKMELAESSLQVLVTSLRRAGRFDDVRYSNILPTSEDDAEELSRKWYQWVELESFKRLVYHLFEHDIYMTMVNHRQPLLSYAELTLPLPASESLWLAPSAEVWKARMLNMQLASSRPSMRSILQEPGSVSCLQAGFDTHSAHSAYIHGLASQVWEHCQQAALLHDMSDASSQLWSRSRQQKLQECLRDTNIVLDSSTALTCVFQHFLQMYLFADLDTITRFAGRCGEEAAHRAYIILQPWCKSREARTAIAYAGQVLQAARAIPPYQNRGQDSFIIYHSIMVLWTYSMITSDSARKTGCNTPTQVEQAATSDGPTLVFLDDARCSNQSAVNAFIMMNAGIPCLRISFDNAGAQSDVQGTAKSDTCDLRYPWQVMKAGVALLDGTHPDVDRETGPPLIRALCGLMEELGGLQSL</sequence>
<dbReference type="PANTHER" id="PTHR47660">
    <property type="entry name" value="TRANSCRIPTION FACTOR WITH C2H2 AND ZN(2)-CYS(6) DNA BINDING DOMAIN (EUROFUNG)-RELATED-RELATED"/>
    <property type="match status" value="1"/>
</dbReference>
<keyword evidence="5" id="KW-0539">Nucleus</keyword>
<dbReference type="GO" id="GO:0003677">
    <property type="term" value="F:DNA binding"/>
    <property type="evidence" value="ECO:0007669"/>
    <property type="project" value="InterPro"/>
</dbReference>
<dbReference type="Proteomes" id="UP000016936">
    <property type="component" value="Unassembled WGS sequence"/>
</dbReference>
<evidence type="ECO:0000256" key="1">
    <source>
        <dbReference type="ARBA" id="ARBA00022723"/>
    </source>
</evidence>
<evidence type="ECO:0000256" key="4">
    <source>
        <dbReference type="ARBA" id="ARBA00023163"/>
    </source>
</evidence>